<keyword evidence="11" id="KW-0732">Signal</keyword>
<organism evidence="12 13">
    <name type="scientific">Roseibium album</name>
    <dbReference type="NCBI Taxonomy" id="311410"/>
    <lineage>
        <taxon>Bacteria</taxon>
        <taxon>Pseudomonadati</taxon>
        <taxon>Pseudomonadota</taxon>
        <taxon>Alphaproteobacteria</taxon>
        <taxon>Hyphomicrobiales</taxon>
        <taxon>Stappiaceae</taxon>
        <taxon>Roseibium</taxon>
    </lineage>
</organism>
<evidence type="ECO:0000256" key="7">
    <source>
        <dbReference type="ARBA" id="ARBA00022827"/>
    </source>
</evidence>
<comment type="cofactor">
    <cofactor evidence="1">
        <name>Mg(2+)</name>
        <dbReference type="ChEBI" id="CHEBI:18420"/>
    </cofactor>
</comment>
<dbReference type="EMBL" id="CXWC01000005">
    <property type="protein sequence ID" value="CTQ69189.1"/>
    <property type="molecule type" value="Genomic_DNA"/>
</dbReference>
<feature type="signal peptide" evidence="11">
    <location>
        <begin position="1"/>
        <end position="27"/>
    </location>
</feature>
<comment type="catalytic activity">
    <reaction evidence="10">
        <text>L-threonyl-[protein] + FAD = FMN-L-threonyl-[protein] + AMP + H(+)</text>
        <dbReference type="Rhea" id="RHEA:36847"/>
        <dbReference type="Rhea" id="RHEA-COMP:11060"/>
        <dbReference type="Rhea" id="RHEA-COMP:11061"/>
        <dbReference type="ChEBI" id="CHEBI:15378"/>
        <dbReference type="ChEBI" id="CHEBI:30013"/>
        <dbReference type="ChEBI" id="CHEBI:57692"/>
        <dbReference type="ChEBI" id="CHEBI:74257"/>
        <dbReference type="ChEBI" id="CHEBI:456215"/>
        <dbReference type="EC" id="2.7.1.180"/>
    </reaction>
</comment>
<dbReference type="EC" id="2.7.1.180" evidence="2"/>
<dbReference type="GO" id="GO:0046872">
    <property type="term" value="F:metal ion binding"/>
    <property type="evidence" value="ECO:0007669"/>
    <property type="project" value="UniProtKB-KW"/>
</dbReference>
<dbReference type="InterPro" id="IPR003374">
    <property type="entry name" value="ApbE-like_sf"/>
</dbReference>
<keyword evidence="6" id="KW-0479">Metal-binding</keyword>
<dbReference type="OrthoDB" id="9778595at2"/>
<gene>
    <name evidence="12" type="primary">apbE_1</name>
    <name evidence="12" type="ORF">LA5096_02054</name>
</gene>
<dbReference type="Pfam" id="PF02424">
    <property type="entry name" value="ApbE"/>
    <property type="match status" value="1"/>
</dbReference>
<evidence type="ECO:0000256" key="9">
    <source>
        <dbReference type="ARBA" id="ARBA00031306"/>
    </source>
</evidence>
<dbReference type="PANTHER" id="PTHR30040:SF2">
    <property type="entry name" value="FAD:PROTEIN FMN TRANSFERASE"/>
    <property type="match status" value="1"/>
</dbReference>
<keyword evidence="13" id="KW-1185">Reference proteome</keyword>
<protein>
    <recommendedName>
        <fullName evidence="3">FAD:protein FMN transferase</fullName>
        <ecNumber evidence="2">2.7.1.180</ecNumber>
    </recommendedName>
    <alternativeName>
        <fullName evidence="9">Flavin transferase</fullName>
    </alternativeName>
</protein>
<dbReference type="GO" id="GO:0016740">
    <property type="term" value="F:transferase activity"/>
    <property type="evidence" value="ECO:0007669"/>
    <property type="project" value="UniProtKB-KW"/>
</dbReference>
<feature type="chain" id="PRO_5039945301" description="FAD:protein FMN transferase" evidence="11">
    <location>
        <begin position="28"/>
        <end position="308"/>
    </location>
</feature>
<evidence type="ECO:0000256" key="2">
    <source>
        <dbReference type="ARBA" id="ARBA00011955"/>
    </source>
</evidence>
<evidence type="ECO:0000256" key="1">
    <source>
        <dbReference type="ARBA" id="ARBA00001946"/>
    </source>
</evidence>
<keyword evidence="8" id="KW-0460">Magnesium</keyword>
<evidence type="ECO:0000256" key="10">
    <source>
        <dbReference type="ARBA" id="ARBA00048540"/>
    </source>
</evidence>
<keyword evidence="12" id="KW-0449">Lipoprotein</keyword>
<dbReference type="RefSeq" id="WP_055391720.1">
    <property type="nucleotide sequence ID" value="NZ_CXWA01000017.1"/>
</dbReference>
<evidence type="ECO:0000256" key="4">
    <source>
        <dbReference type="ARBA" id="ARBA00022630"/>
    </source>
</evidence>
<keyword evidence="7" id="KW-0274">FAD</keyword>
<dbReference type="Proteomes" id="UP000049983">
    <property type="component" value="Unassembled WGS sequence"/>
</dbReference>
<dbReference type="InterPro" id="IPR006311">
    <property type="entry name" value="TAT_signal"/>
</dbReference>
<evidence type="ECO:0000313" key="13">
    <source>
        <dbReference type="Proteomes" id="UP000049983"/>
    </source>
</evidence>
<name>A0A0M7B271_9HYPH</name>
<dbReference type="SUPFAM" id="SSF143631">
    <property type="entry name" value="ApbE-like"/>
    <property type="match status" value="1"/>
</dbReference>
<evidence type="ECO:0000256" key="6">
    <source>
        <dbReference type="ARBA" id="ARBA00022723"/>
    </source>
</evidence>
<dbReference type="STRING" id="311410.LA5095_06092"/>
<sequence>MNRGRRRFLTIMAGCALATTGSRPATAEPVVWRGRALGAEARIELFSSDSKEAARALTAARDTIHRMERHFSLYQAGSALNRLNSDGTLQMPPEFARLIGHVDRINRQTEGLFDPTIQPLMVAQARRPNGLTRKERAALGELVGWDKVRRQSSRLHYSIPGMAMTMNGIAQGFATDRTSEVLRAHGFDPYLVHIGEYRAGEQSARIGVAGKSGNILDSIDLKNAAVATSAPSGTRFSNGSGHIMHPDLTDTEPRWQSVSVQAETATWADGLSTALALTSSRELAEKCVVSGAAQAIWLEDRDGSLVRV</sequence>
<dbReference type="PROSITE" id="PS51318">
    <property type="entry name" value="TAT"/>
    <property type="match status" value="1"/>
</dbReference>
<evidence type="ECO:0000256" key="11">
    <source>
        <dbReference type="SAM" id="SignalP"/>
    </source>
</evidence>
<dbReference type="InterPro" id="IPR024932">
    <property type="entry name" value="ApbE"/>
</dbReference>
<evidence type="ECO:0000256" key="8">
    <source>
        <dbReference type="ARBA" id="ARBA00022842"/>
    </source>
</evidence>
<evidence type="ECO:0000256" key="5">
    <source>
        <dbReference type="ARBA" id="ARBA00022679"/>
    </source>
</evidence>
<dbReference type="GeneID" id="97669451"/>
<proteinExistence type="predicted"/>
<accession>A0A0M7B271</accession>
<keyword evidence="4" id="KW-0285">Flavoprotein</keyword>
<evidence type="ECO:0000313" key="12">
    <source>
        <dbReference type="EMBL" id="CTQ69189.1"/>
    </source>
</evidence>
<evidence type="ECO:0000256" key="3">
    <source>
        <dbReference type="ARBA" id="ARBA00016337"/>
    </source>
</evidence>
<dbReference type="AlphaFoldDB" id="A0A0M7B271"/>
<dbReference type="Gene3D" id="3.10.520.10">
    <property type="entry name" value="ApbE-like domains"/>
    <property type="match status" value="1"/>
</dbReference>
<keyword evidence="5" id="KW-0808">Transferase</keyword>
<dbReference type="PANTHER" id="PTHR30040">
    <property type="entry name" value="THIAMINE BIOSYNTHESIS LIPOPROTEIN APBE"/>
    <property type="match status" value="1"/>
</dbReference>
<reference evidence="13" key="1">
    <citation type="submission" date="2015-07" db="EMBL/GenBank/DDBJ databases">
        <authorList>
            <person name="Rodrigo-Torres Lidia"/>
            <person name="Arahal R.David."/>
        </authorList>
    </citation>
    <scope>NUCLEOTIDE SEQUENCE [LARGE SCALE GENOMIC DNA]</scope>
    <source>
        <strain evidence="13">CECT 5096</strain>
    </source>
</reference>